<name>A0A212RRQ2_9PROT</name>
<dbReference type="PRINTS" id="PR00081">
    <property type="entry name" value="GDHRDH"/>
</dbReference>
<evidence type="ECO:0000256" key="1">
    <source>
        <dbReference type="ARBA" id="ARBA00006484"/>
    </source>
</evidence>
<accession>A0A212RRQ2</accession>
<dbReference type="Proteomes" id="UP000197065">
    <property type="component" value="Unassembled WGS sequence"/>
</dbReference>
<gene>
    <name evidence="2" type="ORF">SAMN07250955_11320</name>
</gene>
<dbReference type="SUPFAM" id="SSF51735">
    <property type="entry name" value="NAD(P)-binding Rossmann-fold domains"/>
    <property type="match status" value="1"/>
</dbReference>
<keyword evidence="3" id="KW-1185">Reference proteome</keyword>
<evidence type="ECO:0000313" key="3">
    <source>
        <dbReference type="Proteomes" id="UP000197065"/>
    </source>
</evidence>
<dbReference type="Gene3D" id="3.40.50.720">
    <property type="entry name" value="NAD(P)-binding Rossmann-like Domain"/>
    <property type="match status" value="1"/>
</dbReference>
<dbReference type="EMBL" id="FYEH01000013">
    <property type="protein sequence ID" value="SNB75315.1"/>
    <property type="molecule type" value="Genomic_DNA"/>
</dbReference>
<organism evidence="2 3">
    <name type="scientific">Arboricoccus pini</name>
    <dbReference type="NCBI Taxonomy" id="1963835"/>
    <lineage>
        <taxon>Bacteria</taxon>
        <taxon>Pseudomonadati</taxon>
        <taxon>Pseudomonadota</taxon>
        <taxon>Alphaproteobacteria</taxon>
        <taxon>Geminicoccales</taxon>
        <taxon>Geminicoccaceae</taxon>
        <taxon>Arboricoccus</taxon>
    </lineage>
</organism>
<protein>
    <submittedName>
        <fullName evidence="2">NAD(P)-dependent dehydrogenase, short-chain alcohol dehydrogenase family</fullName>
    </submittedName>
</protein>
<sequence>MMSGSEQASPVAIVTGGGRGMGAAIARELHARGYRLALMSPSASAKELAAEMGGVGIEGRAENAFDLERLVDAARSSFGRVDAVVNHTGHPPKGDLLAMDEAKWLSGHEMIVLSVLRMARLVTPIMLEQGKGAFLNITTFAAFEPTNALPVSCTYRAAVGSFTKLFADRYAAENIRMNALLPGYIDSLEHKPGTAEAIPMQRIGKMAEIAKTAAFLLSDDAGYITGQNIRVDGGVTRHV</sequence>
<dbReference type="PANTHER" id="PTHR42879">
    <property type="entry name" value="3-OXOACYL-(ACYL-CARRIER-PROTEIN) REDUCTASE"/>
    <property type="match status" value="1"/>
</dbReference>
<evidence type="ECO:0000313" key="2">
    <source>
        <dbReference type="EMBL" id="SNB75315.1"/>
    </source>
</evidence>
<dbReference type="InterPro" id="IPR050259">
    <property type="entry name" value="SDR"/>
</dbReference>
<dbReference type="PANTHER" id="PTHR42879:SF6">
    <property type="entry name" value="NADPH-DEPENDENT REDUCTASE BACG"/>
    <property type="match status" value="1"/>
</dbReference>
<comment type="similarity">
    <text evidence="1">Belongs to the short-chain dehydrogenases/reductases (SDR) family.</text>
</comment>
<proteinExistence type="inferred from homology"/>
<reference evidence="2 3" key="1">
    <citation type="submission" date="2017-06" db="EMBL/GenBank/DDBJ databases">
        <authorList>
            <person name="Kim H.J."/>
            <person name="Triplett B.A."/>
        </authorList>
    </citation>
    <scope>NUCLEOTIDE SEQUENCE [LARGE SCALE GENOMIC DNA]</scope>
    <source>
        <strain evidence="2 3">B29T1</strain>
    </source>
</reference>
<dbReference type="AlphaFoldDB" id="A0A212RRQ2"/>
<dbReference type="InterPro" id="IPR036291">
    <property type="entry name" value="NAD(P)-bd_dom_sf"/>
</dbReference>
<dbReference type="Pfam" id="PF13561">
    <property type="entry name" value="adh_short_C2"/>
    <property type="match status" value="1"/>
</dbReference>
<dbReference type="InterPro" id="IPR002347">
    <property type="entry name" value="SDR_fam"/>
</dbReference>